<protein>
    <recommendedName>
        <fullName evidence="3">DNA topoisomerase</fullName>
        <ecNumber evidence="3">5.6.2.1</ecNumber>
    </recommendedName>
</protein>
<dbReference type="GO" id="GO:0003677">
    <property type="term" value="F:DNA binding"/>
    <property type="evidence" value="ECO:0007669"/>
    <property type="project" value="UniProtKB-KW"/>
</dbReference>
<feature type="domain" description="Topo IA-type catalytic" evidence="9">
    <location>
        <begin position="127"/>
        <end position="579"/>
    </location>
</feature>
<dbReference type="SMART" id="SM00437">
    <property type="entry name" value="TOP1Ac"/>
    <property type="match status" value="1"/>
</dbReference>
<dbReference type="PRINTS" id="PR00417">
    <property type="entry name" value="PRTPISMRASEI"/>
</dbReference>
<feature type="region of interest" description="Disordered" evidence="7">
    <location>
        <begin position="227"/>
        <end position="251"/>
    </location>
</feature>
<evidence type="ECO:0000256" key="4">
    <source>
        <dbReference type="ARBA" id="ARBA00023029"/>
    </source>
</evidence>
<dbReference type="SMART" id="SM00436">
    <property type="entry name" value="TOP1Bc"/>
    <property type="match status" value="1"/>
</dbReference>
<evidence type="ECO:0000256" key="6">
    <source>
        <dbReference type="ARBA" id="ARBA00023235"/>
    </source>
</evidence>
<dbReference type="GO" id="GO:0003917">
    <property type="term" value="F:DNA topoisomerase type I (single strand cut, ATP-independent) activity"/>
    <property type="evidence" value="ECO:0007669"/>
    <property type="project" value="UniProtKB-EC"/>
</dbReference>
<dbReference type="Gene3D" id="2.70.20.10">
    <property type="entry name" value="Topoisomerase I, domain 3"/>
    <property type="match status" value="1"/>
</dbReference>
<dbReference type="Pfam" id="PF13368">
    <property type="entry name" value="Toprim_C_rpt"/>
    <property type="match status" value="1"/>
</dbReference>
<comment type="catalytic activity">
    <reaction evidence="1">
        <text>ATP-independent breakage of single-stranded DNA, followed by passage and rejoining.</text>
        <dbReference type="EC" id="5.6.2.1"/>
    </reaction>
</comment>
<feature type="compositionally biased region" description="Basic and acidic residues" evidence="7">
    <location>
        <begin position="227"/>
        <end position="237"/>
    </location>
</feature>
<dbReference type="InterPro" id="IPR013826">
    <property type="entry name" value="Topo_IA_cen_sub3"/>
</dbReference>
<dbReference type="Gene3D" id="1.10.290.10">
    <property type="entry name" value="Topoisomerase I, domain 4"/>
    <property type="match status" value="1"/>
</dbReference>
<evidence type="ECO:0000313" key="10">
    <source>
        <dbReference type="EMBL" id="QHU16183.1"/>
    </source>
</evidence>
<keyword evidence="4" id="KW-0799">Topoisomerase</keyword>
<dbReference type="InterPro" id="IPR025589">
    <property type="entry name" value="Toprim_C_rpt"/>
</dbReference>
<dbReference type="InterPro" id="IPR000380">
    <property type="entry name" value="Topo_IA"/>
</dbReference>
<dbReference type="InterPro" id="IPR013497">
    <property type="entry name" value="Topo_IA_cen"/>
</dbReference>
<dbReference type="EMBL" id="MN740877">
    <property type="protein sequence ID" value="QHU16183.1"/>
    <property type="molecule type" value="Genomic_DNA"/>
</dbReference>
<proteinExistence type="inferred from homology"/>
<dbReference type="PROSITE" id="PS50880">
    <property type="entry name" value="TOPRIM"/>
    <property type="match status" value="1"/>
</dbReference>
<reference evidence="10" key="1">
    <citation type="journal article" date="2020" name="Nature">
        <title>Giant virus diversity and host interactions through global metagenomics.</title>
        <authorList>
            <person name="Schulz F."/>
            <person name="Roux S."/>
            <person name="Paez-Espino D."/>
            <person name="Jungbluth S."/>
            <person name="Walsh D.A."/>
            <person name="Denef V.J."/>
            <person name="McMahon K.D."/>
            <person name="Konstantinidis K.T."/>
            <person name="Eloe-Fadrosh E.A."/>
            <person name="Kyrpides N.C."/>
            <person name="Woyke T."/>
        </authorList>
    </citation>
    <scope>NUCLEOTIDE SEQUENCE</scope>
    <source>
        <strain evidence="10">GVMAG-S-3300011013-78</strain>
    </source>
</reference>
<accession>A0A6C0KFQ8</accession>
<dbReference type="AlphaFoldDB" id="A0A6C0KFQ8"/>
<dbReference type="PANTHER" id="PTHR42785">
    <property type="entry name" value="DNA TOPOISOMERASE, TYPE IA, CORE"/>
    <property type="match status" value="1"/>
</dbReference>
<dbReference type="InterPro" id="IPR003601">
    <property type="entry name" value="Topo_IA_2"/>
</dbReference>
<evidence type="ECO:0000256" key="2">
    <source>
        <dbReference type="ARBA" id="ARBA00009446"/>
    </source>
</evidence>
<dbReference type="InterPro" id="IPR013824">
    <property type="entry name" value="Topo_IA_cen_sub1"/>
</dbReference>
<dbReference type="Pfam" id="PF01751">
    <property type="entry name" value="Toprim"/>
    <property type="match status" value="1"/>
</dbReference>
<sequence length="756" mass="88611">MTKPLIIVESPAKCKKIETFLDNQYTCLASYGHIRELNDGLKCIDIDNNFKPKFTLISGKNISKLRSAILNATDVLLATDDDREGEAIAWHLCQVFKLNIHSTKRIIFHEVTKPALEHAIKNPIHLDMNKVNAQLARVVLDRLVGFKISPILWTHINRNNHLSAGRCQTPALQLVYDNYLEIENSPGREAYDTTGYFTSKNLPFKLDKNYEGHDVMETFLEETVNHEHRFERKPAKEQRRKPPTPFTTSTLQQTASNVLHFSPKQTMTIAQKLYENGYITYMRTDSKTYSKEFIQSMKGYIESQYGEKYVNPDILSLCLRKKMKEKEKKKDETKVQEAHEAIRPTKITLTELKDCDAKERKLYHLIWKNTIQSGMSDEEYYLLQCIISAAEETQFRYSTEQVIFPGWKIVENYEKENPIYQYLMNIVNGSILPYKKITSKFTLKDLKQHYTEARLVQLLENKGIGRPSTFSSLIAKIQERSYVSKENIKGKERKCTDYELIDDEINEIETTRNFGNEKNKLVLQPMGKLVIEFLSKHFHDLFKYEYTSEMERRLDVIADGNYIWYDLCKECYDEVIELSKPIKELDNTKQIDEYHRFIIGKYGPCIEYKEGNERKFYKIKNGIDIEHILDYKLEDIIERNVGHHLGKYNNQDIYLKEGRYGPYITYNNKSISVKSLEEKTLENIIPLLSDSEKKSSEIKHLNSEVSLRNGKYGYYIFYKTQKMKKPKFLSLKGCPLSINESSSQEYLEWIKQKYNI</sequence>
<evidence type="ECO:0000256" key="1">
    <source>
        <dbReference type="ARBA" id="ARBA00000213"/>
    </source>
</evidence>
<feature type="domain" description="Toprim" evidence="8">
    <location>
        <begin position="3"/>
        <end position="111"/>
    </location>
</feature>
<dbReference type="Gene3D" id="3.40.50.140">
    <property type="match status" value="1"/>
</dbReference>
<dbReference type="SUPFAM" id="SSF56712">
    <property type="entry name" value="Prokaryotic type I DNA topoisomerase"/>
    <property type="match status" value="1"/>
</dbReference>
<evidence type="ECO:0000256" key="7">
    <source>
        <dbReference type="SAM" id="MobiDB-lite"/>
    </source>
</evidence>
<dbReference type="CDD" id="cd00186">
    <property type="entry name" value="TOP1Ac"/>
    <property type="match status" value="1"/>
</dbReference>
<evidence type="ECO:0000256" key="5">
    <source>
        <dbReference type="ARBA" id="ARBA00023125"/>
    </source>
</evidence>
<dbReference type="PROSITE" id="PS00396">
    <property type="entry name" value="TOPO_IA_1"/>
    <property type="match status" value="1"/>
</dbReference>
<comment type="similarity">
    <text evidence="2">Belongs to the type IA topoisomerase family.</text>
</comment>
<dbReference type="PROSITE" id="PS52039">
    <property type="entry name" value="TOPO_IA_2"/>
    <property type="match status" value="1"/>
</dbReference>
<dbReference type="InterPro" id="IPR003602">
    <property type="entry name" value="Topo_IA_DNA-bd_dom"/>
</dbReference>
<dbReference type="Gene3D" id="1.10.460.10">
    <property type="entry name" value="Topoisomerase I, domain 2"/>
    <property type="match status" value="2"/>
</dbReference>
<name>A0A6C0KFQ8_9ZZZZ</name>
<dbReference type="GO" id="GO:0006265">
    <property type="term" value="P:DNA topological change"/>
    <property type="evidence" value="ECO:0007669"/>
    <property type="project" value="InterPro"/>
</dbReference>
<organism evidence="10">
    <name type="scientific">viral metagenome</name>
    <dbReference type="NCBI Taxonomy" id="1070528"/>
    <lineage>
        <taxon>unclassified sequences</taxon>
        <taxon>metagenomes</taxon>
        <taxon>organismal metagenomes</taxon>
    </lineage>
</organism>
<dbReference type="InterPro" id="IPR023406">
    <property type="entry name" value="Topo_IA_AS"/>
</dbReference>
<dbReference type="Pfam" id="PF01131">
    <property type="entry name" value="Topoisom_bac"/>
    <property type="match status" value="1"/>
</dbReference>
<dbReference type="InterPro" id="IPR023405">
    <property type="entry name" value="Topo_IA_core_domain"/>
</dbReference>
<evidence type="ECO:0000256" key="3">
    <source>
        <dbReference type="ARBA" id="ARBA00012891"/>
    </source>
</evidence>
<keyword evidence="6" id="KW-0413">Isomerase</keyword>
<evidence type="ECO:0000259" key="9">
    <source>
        <dbReference type="PROSITE" id="PS52039"/>
    </source>
</evidence>
<dbReference type="InterPro" id="IPR013825">
    <property type="entry name" value="Topo_IA_cen_sub2"/>
</dbReference>
<dbReference type="SMART" id="SM00493">
    <property type="entry name" value="TOPRIM"/>
    <property type="match status" value="1"/>
</dbReference>
<evidence type="ECO:0000259" key="8">
    <source>
        <dbReference type="PROSITE" id="PS50880"/>
    </source>
</evidence>
<keyword evidence="5" id="KW-0238">DNA-binding</keyword>
<dbReference type="PANTHER" id="PTHR42785:SF1">
    <property type="entry name" value="DNA TOPOISOMERASE"/>
    <property type="match status" value="1"/>
</dbReference>
<dbReference type="EC" id="5.6.2.1" evidence="3"/>
<dbReference type="InterPro" id="IPR006171">
    <property type="entry name" value="TOPRIM_dom"/>
</dbReference>